<organism evidence="16 17">
    <name type="scientific">Varroa destructor</name>
    <name type="common">Honeybee mite</name>
    <dbReference type="NCBI Taxonomy" id="109461"/>
    <lineage>
        <taxon>Eukaryota</taxon>
        <taxon>Metazoa</taxon>
        <taxon>Ecdysozoa</taxon>
        <taxon>Arthropoda</taxon>
        <taxon>Chelicerata</taxon>
        <taxon>Arachnida</taxon>
        <taxon>Acari</taxon>
        <taxon>Parasitiformes</taxon>
        <taxon>Mesostigmata</taxon>
        <taxon>Gamasina</taxon>
        <taxon>Dermanyssoidea</taxon>
        <taxon>Varroidae</taxon>
        <taxon>Varroa</taxon>
    </lineage>
</organism>
<dbReference type="Pfam" id="PF12796">
    <property type="entry name" value="Ank_2"/>
    <property type="match status" value="1"/>
</dbReference>
<evidence type="ECO:0000256" key="5">
    <source>
        <dbReference type="ARBA" id="ARBA00022737"/>
    </source>
</evidence>
<dbReference type="Pfam" id="PF01734">
    <property type="entry name" value="Patatin"/>
    <property type="match status" value="1"/>
</dbReference>
<dbReference type="InterPro" id="IPR016035">
    <property type="entry name" value="Acyl_Trfase/lysoPLipase"/>
</dbReference>
<feature type="active site" description="Proton acceptor" evidence="13">
    <location>
        <position position="709"/>
    </location>
</feature>
<dbReference type="SMART" id="SM00248">
    <property type="entry name" value="ANK"/>
    <property type="match status" value="5"/>
</dbReference>
<evidence type="ECO:0000256" key="2">
    <source>
        <dbReference type="ARBA" id="ARBA00013278"/>
    </source>
</evidence>
<dbReference type="InterPro" id="IPR002641">
    <property type="entry name" value="PNPLA_dom"/>
</dbReference>
<proteinExistence type="predicted"/>
<feature type="region of interest" description="Disordered" evidence="14">
    <location>
        <begin position="257"/>
        <end position="292"/>
    </location>
</feature>
<dbReference type="EnsemblMetazoa" id="XM_022795358">
    <property type="protein sequence ID" value="XP_022651093"/>
    <property type="gene ID" value="LOC111246182"/>
</dbReference>
<accession>A0A7M7JTW5</accession>
<dbReference type="RefSeq" id="XP_022651090.1">
    <property type="nucleotide sequence ID" value="XM_022795355.1"/>
</dbReference>
<evidence type="ECO:0000256" key="13">
    <source>
        <dbReference type="PROSITE-ProRule" id="PRU01161"/>
    </source>
</evidence>
<evidence type="ECO:0000256" key="11">
    <source>
        <dbReference type="ARBA" id="ARBA00023422"/>
    </source>
</evidence>
<dbReference type="GO" id="GO:2000304">
    <property type="term" value="P:positive regulation of ceramide biosynthetic process"/>
    <property type="evidence" value="ECO:0007669"/>
    <property type="project" value="TreeGrafter"/>
</dbReference>
<keyword evidence="10" id="KW-1053">Target membrane</keyword>
<dbReference type="GO" id="GO:0016042">
    <property type="term" value="P:lipid catabolic process"/>
    <property type="evidence" value="ECO:0007669"/>
    <property type="project" value="UniProtKB-UniRule"/>
</dbReference>
<keyword evidence="6 13" id="KW-0378">Hydrolase</keyword>
<feature type="short sequence motif" description="GXSXG" evidence="13">
    <location>
        <begin position="572"/>
        <end position="576"/>
    </location>
</feature>
<dbReference type="GO" id="GO:0006887">
    <property type="term" value="P:exocytosis"/>
    <property type="evidence" value="ECO:0007669"/>
    <property type="project" value="UniProtKB-KW"/>
</dbReference>
<keyword evidence="7" id="KW-0638">Presynaptic neurotoxin</keyword>
<evidence type="ECO:0000256" key="6">
    <source>
        <dbReference type="ARBA" id="ARBA00022801"/>
    </source>
</evidence>
<feature type="active site" description="Nucleophile" evidence="13">
    <location>
        <position position="574"/>
    </location>
</feature>
<feature type="domain" description="PNPLA" evidence="15">
    <location>
        <begin position="536"/>
        <end position="722"/>
    </location>
</feature>
<feature type="repeat" description="ANK" evidence="12">
    <location>
        <begin position="337"/>
        <end position="369"/>
    </location>
</feature>
<dbReference type="GO" id="GO:0047499">
    <property type="term" value="F:calcium-independent phospholipase A2 activity"/>
    <property type="evidence" value="ECO:0007669"/>
    <property type="project" value="InterPro"/>
</dbReference>
<dbReference type="FunCoup" id="A0A7M7JTW5">
    <property type="interactions" value="1013"/>
</dbReference>
<dbReference type="EnsemblMetazoa" id="XM_022795356">
    <property type="protein sequence ID" value="XP_022651091"/>
    <property type="gene ID" value="LOC111246182"/>
</dbReference>
<dbReference type="GO" id="GO:0052816">
    <property type="term" value="F:long-chain fatty acyl-CoA hydrolase activity"/>
    <property type="evidence" value="ECO:0007669"/>
    <property type="project" value="TreeGrafter"/>
</dbReference>
<dbReference type="OMA" id="VQIVREM"/>
<dbReference type="PROSITE" id="PS50088">
    <property type="entry name" value="ANK_REPEAT"/>
    <property type="match status" value="3"/>
</dbReference>
<dbReference type="GO" id="GO:0044231">
    <property type="term" value="C:host cell presynaptic membrane"/>
    <property type="evidence" value="ECO:0007669"/>
    <property type="project" value="UniProtKB-KW"/>
</dbReference>
<evidence type="ECO:0000256" key="8">
    <source>
        <dbReference type="ARBA" id="ARBA00023043"/>
    </source>
</evidence>
<dbReference type="EnsemblMetazoa" id="XM_022795357">
    <property type="protein sequence ID" value="XP_022651092"/>
    <property type="gene ID" value="LOC111246182"/>
</dbReference>
<dbReference type="Pfam" id="PF13857">
    <property type="entry name" value="Ank_5"/>
    <property type="match status" value="1"/>
</dbReference>
<feature type="compositionally biased region" description="Polar residues" evidence="14">
    <location>
        <begin position="270"/>
        <end position="279"/>
    </location>
</feature>
<dbReference type="InterPro" id="IPR047148">
    <property type="entry name" value="PLPL9"/>
</dbReference>
<dbReference type="RefSeq" id="XP_022651092.1">
    <property type="nucleotide sequence ID" value="XM_022795357.1"/>
</dbReference>
<dbReference type="InterPro" id="IPR036770">
    <property type="entry name" value="Ankyrin_rpt-contain_sf"/>
</dbReference>
<dbReference type="PROSITE" id="PS50297">
    <property type="entry name" value="ANK_REP_REGION"/>
    <property type="match status" value="3"/>
</dbReference>
<dbReference type="GO" id="GO:0044218">
    <property type="term" value="C:other organism cell membrane"/>
    <property type="evidence" value="ECO:0007669"/>
    <property type="project" value="UniProtKB-KW"/>
</dbReference>
<evidence type="ECO:0000256" key="9">
    <source>
        <dbReference type="ARBA" id="ARBA00023098"/>
    </source>
</evidence>
<keyword evidence="3" id="KW-0268">Exocytosis</keyword>
<dbReference type="EC" id="3.1.1.4" evidence="2"/>
<evidence type="ECO:0000313" key="16">
    <source>
        <dbReference type="EnsemblMetazoa" id="XP_022651092"/>
    </source>
</evidence>
<feature type="repeat" description="ANK" evidence="12">
    <location>
        <begin position="160"/>
        <end position="192"/>
    </location>
</feature>
<keyword evidence="5" id="KW-0677">Repeat</keyword>
<dbReference type="GeneID" id="111246182"/>
<keyword evidence="13" id="KW-0442">Lipid degradation</keyword>
<evidence type="ECO:0000313" key="17">
    <source>
        <dbReference type="Proteomes" id="UP000594260"/>
    </source>
</evidence>
<evidence type="ECO:0000256" key="14">
    <source>
        <dbReference type="SAM" id="MobiDB-lite"/>
    </source>
</evidence>
<dbReference type="OrthoDB" id="10021675at2759"/>
<evidence type="ECO:0000256" key="10">
    <source>
        <dbReference type="ARBA" id="ARBA00023298"/>
    </source>
</evidence>
<dbReference type="Proteomes" id="UP000594260">
    <property type="component" value="Unplaced"/>
</dbReference>
<dbReference type="SUPFAM" id="SSF52151">
    <property type="entry name" value="FabD/lysophospholipase-like"/>
    <property type="match status" value="1"/>
</dbReference>
<evidence type="ECO:0000256" key="4">
    <source>
        <dbReference type="ARBA" id="ARBA00022537"/>
    </source>
</evidence>
<evidence type="ECO:0000256" key="1">
    <source>
        <dbReference type="ARBA" id="ARBA00004175"/>
    </source>
</evidence>
<keyword evidence="9 13" id="KW-0443">Lipid metabolism</keyword>
<keyword evidence="7" id="KW-0800">Toxin</keyword>
<dbReference type="AlphaFoldDB" id="A0A7M7JTW5"/>
<keyword evidence="4" id="KW-1052">Target cell membrane</keyword>
<feature type="short sequence motif" description="DGA/G" evidence="13">
    <location>
        <begin position="709"/>
        <end position="711"/>
    </location>
</feature>
<protein>
    <recommendedName>
        <fullName evidence="2">phospholipase A2</fullName>
        <ecNumber evidence="2">3.1.1.4</ecNumber>
    </recommendedName>
</protein>
<keyword evidence="10" id="KW-0472">Membrane</keyword>
<dbReference type="Gene3D" id="1.25.40.20">
    <property type="entry name" value="Ankyrin repeat-containing domain"/>
    <property type="match status" value="3"/>
</dbReference>
<comment type="subcellular location">
    <subcellularLocation>
        <location evidence="1">Target cell membrane</location>
    </subcellularLocation>
</comment>
<evidence type="ECO:0000259" key="15">
    <source>
        <dbReference type="PROSITE" id="PS51635"/>
    </source>
</evidence>
<sequence length="882" mass="96724">MSFFKIFDNLRGVRIPEDPGRVVDVRPDDYLKCSVLYREDGLCLYELCLPEASAPTETQMCYDIVLLKELNRSSNSALSVFRSGKLDATELQFTILKDKLPLLLQCVPDLCTRDLIQEVVSLCRSNPSWSLAHIAAHMGMLDVLKHASVKSQINHMAAETGQTPLHIAIKAQKLTAVQMLIHLEANVEAVDANHDTMYHCAAITTKDIIKALSGKTAVNPMLINRRNKEGYTPLQLACLMDRADCVKELLKEGADINSASAGHPSKSRGPLNSSSTLELDNSIPPKCLGRGKAEQNANNFQEEDMKHGGTPLHWAKSTPVLESMIEHGCDLNARNFQDNTALHIMVARNRLNCVILLLSYGADVNAIGMDGDTPLHIAVRVAAPAAENWLPMFEQTKVSSPGRKKPLQELAALLDFGDVSVLQALIVFGADVNALNNKGETARHLAAASRAMKRDLVLYTVHAVGGSRCSDDVPNCRDGCSSFGCFDGIAPDKPNFFKSAKLFDSLLGELIVKEALESLETVQESDQRRGRQCRALALDGGGIRGLVIIRMMMSLEKVVGRPLVQCFDWIAGTSTGGILALCLASGKTTSQCFKLYFRLKDKIFVGNRPHDSDALEKLLKQELSENLRMSDISYPRIAITAVAAERHPAKLYLFRNYKAPRQIVAESGPGGCVVGDYEPDPDPSELVWNVARATGAAPTYFSPYKQYLDGGLISNNPTLDLLTEITEYNAVQRAIEADSEVANLTVMVSLGTGKPPVLPTSTVDCLQTSTGLLGTARMAYGLQKLFQLVVDQATQTGGRVVERAQAWCHGIRVPYFRLNPETSEEVGLNETDNKVLVKLLWESMVYMRNRRKELAQLARLLKPCNDSPSLLLRSESPGPPID</sequence>
<dbReference type="RefSeq" id="XP_022651091.1">
    <property type="nucleotide sequence ID" value="XM_022795356.1"/>
</dbReference>
<keyword evidence="8 12" id="KW-0040">ANK repeat</keyword>
<keyword evidence="7" id="KW-0528">Neurotoxin</keyword>
<dbReference type="InterPro" id="IPR002110">
    <property type="entry name" value="Ankyrin_rpt"/>
</dbReference>
<dbReference type="PANTHER" id="PTHR24139:SF34">
    <property type="entry name" value="85_88 KDA CALCIUM-INDEPENDENT PHOSPHOLIPASE A2"/>
    <property type="match status" value="1"/>
</dbReference>
<dbReference type="Gene3D" id="3.40.1090.10">
    <property type="entry name" value="Cytosolic phospholipase A2 catalytic domain"/>
    <property type="match status" value="1"/>
</dbReference>
<evidence type="ECO:0000256" key="3">
    <source>
        <dbReference type="ARBA" id="ARBA00022483"/>
    </source>
</evidence>
<dbReference type="InParanoid" id="A0A7M7JTW5"/>
<feature type="short sequence motif" description="GXGXXG" evidence="13">
    <location>
        <begin position="540"/>
        <end position="545"/>
    </location>
</feature>
<dbReference type="GO" id="GO:0005739">
    <property type="term" value="C:mitochondrion"/>
    <property type="evidence" value="ECO:0007669"/>
    <property type="project" value="TreeGrafter"/>
</dbReference>
<dbReference type="KEGG" id="vde:111246182"/>
<feature type="repeat" description="ANK" evidence="12">
    <location>
        <begin position="229"/>
        <end position="261"/>
    </location>
</feature>
<evidence type="ECO:0000256" key="12">
    <source>
        <dbReference type="PROSITE-ProRule" id="PRU00023"/>
    </source>
</evidence>
<dbReference type="PANTHER" id="PTHR24139">
    <property type="entry name" value="CALCIUM-INDEPENDENT PHOSPHOLIPASE A2"/>
    <property type="match status" value="1"/>
</dbReference>
<evidence type="ECO:0000256" key="7">
    <source>
        <dbReference type="ARBA" id="ARBA00023028"/>
    </source>
</evidence>
<dbReference type="RefSeq" id="XP_022651093.1">
    <property type="nucleotide sequence ID" value="XM_022795358.1"/>
</dbReference>
<name>A0A7M7JTW5_VARDE</name>
<dbReference type="PROSITE" id="PS51635">
    <property type="entry name" value="PNPLA"/>
    <property type="match status" value="1"/>
</dbReference>
<keyword evidence="17" id="KW-1185">Reference proteome</keyword>
<reference evidence="16" key="1">
    <citation type="submission" date="2021-01" db="UniProtKB">
        <authorList>
            <consortium name="EnsemblMetazoa"/>
        </authorList>
    </citation>
    <scope>IDENTIFICATION</scope>
</reference>
<comment type="catalytic activity">
    <reaction evidence="11">
        <text>a 1,2-diacyl-sn-glycero-3-phosphocholine + H2O = a 1-acyl-sn-glycero-3-phosphocholine + a fatty acid + H(+)</text>
        <dbReference type="Rhea" id="RHEA:15801"/>
        <dbReference type="ChEBI" id="CHEBI:15377"/>
        <dbReference type="ChEBI" id="CHEBI:15378"/>
        <dbReference type="ChEBI" id="CHEBI:28868"/>
        <dbReference type="ChEBI" id="CHEBI:57643"/>
        <dbReference type="ChEBI" id="CHEBI:58168"/>
        <dbReference type="EC" id="3.1.1.4"/>
    </reaction>
    <physiologicalReaction direction="left-to-right" evidence="11">
        <dbReference type="Rhea" id="RHEA:15802"/>
    </physiologicalReaction>
</comment>
<dbReference type="SUPFAM" id="SSF48403">
    <property type="entry name" value="Ankyrin repeat"/>
    <property type="match status" value="1"/>
</dbReference>
<dbReference type="EnsemblMetazoa" id="XM_022795355">
    <property type="protein sequence ID" value="XP_022651090"/>
    <property type="gene ID" value="LOC111246182"/>
</dbReference>